<feature type="signal peptide" evidence="1">
    <location>
        <begin position="1"/>
        <end position="21"/>
    </location>
</feature>
<evidence type="ECO:0000313" key="2">
    <source>
        <dbReference type="EMBL" id="GBE59739.1"/>
    </source>
</evidence>
<reference evidence="2 3" key="1">
    <citation type="journal article" date="2017" name="BMC Genomics">
        <title>Whole-genome assembly of Babesia ovata and comparative genomics between closely related pathogens.</title>
        <authorList>
            <person name="Yamagishi J."/>
            <person name="Asada M."/>
            <person name="Hakimi H."/>
            <person name="Tanaka T.Q."/>
            <person name="Sugimoto C."/>
            <person name="Kawazu S."/>
        </authorList>
    </citation>
    <scope>NUCLEOTIDE SEQUENCE [LARGE SCALE GENOMIC DNA]</scope>
    <source>
        <strain evidence="2 3">Miyake</strain>
    </source>
</reference>
<evidence type="ECO:0000313" key="3">
    <source>
        <dbReference type="Proteomes" id="UP000236319"/>
    </source>
</evidence>
<evidence type="ECO:0000256" key="1">
    <source>
        <dbReference type="SAM" id="SignalP"/>
    </source>
</evidence>
<dbReference type="GeneID" id="39873509"/>
<name>A0A2H6K9W3_9APIC</name>
<dbReference type="Proteomes" id="UP000236319">
    <property type="component" value="Unassembled WGS sequence"/>
</dbReference>
<sequence>MRRITPILALIATHTVCVLHAASVEHIHKDDGRLEDLFSEAFMMIQEVTDGSEKQRLAFSRLLTNVAATFDVEGYRWMLDIVKGRRATERFTQAVAHRSFSQPHCDKGSWVSPSHTFGDLVKFPGGPFRGGTGYDLVRWMGNQYSHVHSPASANQPGLENMIVQAFQQIKGVIQTILAVVVDFVPPMIISVNLPCLPMLTGINCLGSVLYPISATDFVMADITDSVMNGVISSFPAKYAAKVGRTSDAQYYFCAHIYLGMYCASLFPICVTGAAKIAETFPMCFVQCIASLIACPGFWMDDIAVPCSNLSVPPFCSFSVFANHYRIPPQYSTYDQSHMYPEGCPQYNPEIDTPRDLYDKKAAPPSAIAKAAKEKPLEEFHLKRREVEEFPGACDCDAIKEICRLHLPYPVYVNADPTTSETHYQVPERVDEHEKRCCEECTAIWDITENNTI</sequence>
<gene>
    <name evidence="2" type="ORF">BOVATA_012320</name>
</gene>
<comment type="caution">
    <text evidence="2">The sequence shown here is derived from an EMBL/GenBank/DDBJ whole genome shotgun (WGS) entry which is preliminary data.</text>
</comment>
<feature type="chain" id="PRO_5014149708" evidence="1">
    <location>
        <begin position="22"/>
        <end position="452"/>
    </location>
</feature>
<accession>A0A2H6K9W3</accession>
<keyword evidence="1" id="KW-0732">Signal</keyword>
<organism evidence="2 3">
    <name type="scientific">Babesia ovata</name>
    <dbReference type="NCBI Taxonomy" id="189622"/>
    <lineage>
        <taxon>Eukaryota</taxon>
        <taxon>Sar</taxon>
        <taxon>Alveolata</taxon>
        <taxon>Apicomplexa</taxon>
        <taxon>Aconoidasida</taxon>
        <taxon>Piroplasmida</taxon>
        <taxon>Babesiidae</taxon>
        <taxon>Babesia</taxon>
    </lineage>
</organism>
<proteinExistence type="predicted"/>
<dbReference type="AlphaFoldDB" id="A0A2H6K9W3"/>
<dbReference type="OrthoDB" id="363195at2759"/>
<dbReference type="RefSeq" id="XP_028865982.1">
    <property type="nucleotide sequence ID" value="XM_029010149.1"/>
</dbReference>
<dbReference type="VEuPathDB" id="PiroplasmaDB:BOVATA_012320"/>
<protein>
    <submittedName>
        <fullName evidence="2">Uncharacterized protein</fullName>
    </submittedName>
</protein>
<keyword evidence="3" id="KW-1185">Reference proteome</keyword>
<dbReference type="EMBL" id="BDSA01000001">
    <property type="protein sequence ID" value="GBE59739.1"/>
    <property type="molecule type" value="Genomic_DNA"/>
</dbReference>